<evidence type="ECO:0000256" key="1">
    <source>
        <dbReference type="RuleBase" id="RU003513"/>
    </source>
</evidence>
<evidence type="ECO:0000313" key="3">
    <source>
        <dbReference type="EMBL" id="RKX65779.1"/>
    </source>
</evidence>
<gene>
    <name evidence="3" type="ORF">DRP44_05595</name>
</gene>
<feature type="domain" description="UDP-N-acetylglucosamine 2-epimerase" evidence="2">
    <location>
        <begin position="25"/>
        <end position="284"/>
    </location>
</feature>
<keyword evidence="1 3" id="KW-0413">Isomerase</keyword>
<dbReference type="SUPFAM" id="SSF53756">
    <property type="entry name" value="UDP-Glycosyltransferase/glycogen phosphorylase"/>
    <property type="match status" value="1"/>
</dbReference>
<dbReference type="PANTHER" id="PTHR43174:SF1">
    <property type="entry name" value="UDP-N-ACETYLGLUCOSAMINE 2-EPIMERASE"/>
    <property type="match status" value="1"/>
</dbReference>
<sequence>MNKVIHVVGARPQFIKMAPLYNALRENLKQVIIHTGQHYDFDMSDIFFDQLNIPEPDYNLEVGSGKHGEQTAKIITRLEEKLLKEQPSLVILYGDTNSTLGAAIACSKLHFPMVHVEAGVRSFNRKMPEEINRIVTDKVADIHFAPTKTAVNNLEKEGINRFVYNTGDIMYDILKMNLTKIEHKKSLIRQYNLSEGEYILVTVHREVNTDRERLENVISALSQIEEPVVFPLHPRTKKRLVQYNLLHKLIGKRNMQIISPVGYIEMLILEKFARLIITDSGGIQ</sequence>
<dbReference type="Proteomes" id="UP000282321">
    <property type="component" value="Unassembled WGS sequence"/>
</dbReference>
<accession>A0A660S7E1</accession>
<feature type="non-terminal residue" evidence="3">
    <location>
        <position position="284"/>
    </location>
</feature>
<evidence type="ECO:0000259" key="2">
    <source>
        <dbReference type="Pfam" id="PF02350"/>
    </source>
</evidence>
<dbReference type="GO" id="GO:0008761">
    <property type="term" value="F:UDP-N-acetylglucosamine 2-epimerase activity"/>
    <property type="evidence" value="ECO:0007669"/>
    <property type="project" value="UniProtKB-EC"/>
</dbReference>
<reference evidence="3 4" key="1">
    <citation type="submission" date="2018-06" db="EMBL/GenBank/DDBJ databases">
        <title>Extensive metabolic versatility and redundancy in microbially diverse, dynamic hydrothermal sediments.</title>
        <authorList>
            <person name="Dombrowski N."/>
            <person name="Teske A."/>
            <person name="Baker B.J."/>
        </authorList>
    </citation>
    <scope>NUCLEOTIDE SEQUENCE [LARGE SCALE GENOMIC DNA]</scope>
    <source>
        <strain evidence="3">B35_G9</strain>
    </source>
</reference>
<proteinExistence type="inferred from homology"/>
<dbReference type="Gene3D" id="3.40.50.2000">
    <property type="entry name" value="Glycogen Phosphorylase B"/>
    <property type="match status" value="2"/>
</dbReference>
<name>A0A660S7E1_UNCT6</name>
<dbReference type="EMBL" id="QNBC01000072">
    <property type="protein sequence ID" value="RKX65779.1"/>
    <property type="molecule type" value="Genomic_DNA"/>
</dbReference>
<dbReference type="EC" id="5.1.3.14" evidence="3"/>
<dbReference type="Pfam" id="PF02350">
    <property type="entry name" value="Epimerase_2"/>
    <property type="match status" value="1"/>
</dbReference>
<protein>
    <submittedName>
        <fullName evidence="3">UDP-N-acetylglucosamine 2-epimerase (Non-hydrolyzing)</fullName>
        <ecNumber evidence="3">5.1.3.14</ecNumber>
    </submittedName>
</protein>
<comment type="caution">
    <text evidence="3">The sequence shown here is derived from an EMBL/GenBank/DDBJ whole genome shotgun (WGS) entry which is preliminary data.</text>
</comment>
<comment type="similarity">
    <text evidence="1">Belongs to the UDP-N-acetylglucosamine 2-epimerase family.</text>
</comment>
<evidence type="ECO:0000313" key="4">
    <source>
        <dbReference type="Proteomes" id="UP000282321"/>
    </source>
</evidence>
<organism evidence="3 4">
    <name type="scientific">candidate division TA06 bacterium</name>
    <dbReference type="NCBI Taxonomy" id="2250710"/>
    <lineage>
        <taxon>Bacteria</taxon>
        <taxon>Bacteria division TA06</taxon>
    </lineage>
</organism>
<dbReference type="PANTHER" id="PTHR43174">
    <property type="entry name" value="UDP-N-ACETYLGLUCOSAMINE 2-EPIMERASE"/>
    <property type="match status" value="1"/>
</dbReference>
<dbReference type="InterPro" id="IPR029767">
    <property type="entry name" value="WecB-like"/>
</dbReference>
<dbReference type="AlphaFoldDB" id="A0A660S7E1"/>
<dbReference type="InterPro" id="IPR003331">
    <property type="entry name" value="UDP_GlcNAc_Epimerase_2_dom"/>
</dbReference>
<dbReference type="NCBIfam" id="TIGR00236">
    <property type="entry name" value="wecB"/>
    <property type="match status" value="1"/>
</dbReference>
<dbReference type="CDD" id="cd03786">
    <property type="entry name" value="GTB_UDP-GlcNAc_2-Epimerase"/>
    <property type="match status" value="1"/>
</dbReference>